<dbReference type="AlphaFoldDB" id="A0A089M3F5"/>
<dbReference type="KEGG" id="pgm:PGRAT_12330"/>
<protein>
    <submittedName>
        <fullName evidence="4">ABC transporter substrate-binding protein</fullName>
    </submittedName>
</protein>
<dbReference type="STRING" id="189425.PGRAT_12330"/>
<name>A0A089M3F5_9BACL</name>
<feature type="signal peptide" evidence="2">
    <location>
        <begin position="1"/>
        <end position="31"/>
    </location>
</feature>
<feature type="domain" description="DUF3502" evidence="3">
    <location>
        <begin position="459"/>
        <end position="520"/>
    </location>
</feature>
<evidence type="ECO:0000259" key="3">
    <source>
        <dbReference type="Pfam" id="PF12010"/>
    </source>
</evidence>
<dbReference type="InterPro" id="IPR050490">
    <property type="entry name" value="Bact_solute-bd_prot1"/>
</dbReference>
<feature type="region of interest" description="Disordered" evidence="1">
    <location>
        <begin position="31"/>
        <end position="55"/>
    </location>
</feature>
<dbReference type="PANTHER" id="PTHR43649">
    <property type="entry name" value="ARABINOSE-BINDING PROTEIN-RELATED"/>
    <property type="match status" value="1"/>
</dbReference>
<dbReference type="InterPro" id="IPR022627">
    <property type="entry name" value="DUF3502"/>
</dbReference>
<dbReference type="Proteomes" id="UP000029500">
    <property type="component" value="Chromosome"/>
</dbReference>
<dbReference type="OrthoDB" id="1988587at2"/>
<evidence type="ECO:0000256" key="1">
    <source>
        <dbReference type="SAM" id="MobiDB-lite"/>
    </source>
</evidence>
<dbReference type="SUPFAM" id="SSF53850">
    <property type="entry name" value="Periplasmic binding protein-like II"/>
    <property type="match status" value="1"/>
</dbReference>
<dbReference type="eggNOG" id="COG1653">
    <property type="taxonomic scope" value="Bacteria"/>
</dbReference>
<feature type="chain" id="PRO_5001846916" evidence="2">
    <location>
        <begin position="32"/>
        <end position="527"/>
    </location>
</feature>
<keyword evidence="2" id="KW-0732">Signal</keyword>
<reference evidence="4 5" key="1">
    <citation type="submission" date="2014-08" db="EMBL/GenBank/DDBJ databases">
        <title>Comparative genomics of the Paenibacillus odorifer group.</title>
        <authorList>
            <person name="den Bakker H.C."/>
            <person name="Tsai Y.-C."/>
            <person name="Martin N."/>
            <person name="Korlach J."/>
            <person name="Wiedmann M."/>
        </authorList>
    </citation>
    <scope>NUCLEOTIDE SEQUENCE [LARGE SCALE GENOMIC DNA]</scope>
    <source>
        <strain evidence="4 5">DSM 15220</strain>
    </source>
</reference>
<dbReference type="Gene3D" id="3.40.190.10">
    <property type="entry name" value="Periplasmic binding protein-like II"/>
    <property type="match status" value="2"/>
</dbReference>
<evidence type="ECO:0000313" key="5">
    <source>
        <dbReference type="Proteomes" id="UP000029500"/>
    </source>
</evidence>
<dbReference type="PROSITE" id="PS51257">
    <property type="entry name" value="PROKAR_LIPOPROTEIN"/>
    <property type="match status" value="1"/>
</dbReference>
<evidence type="ECO:0000256" key="2">
    <source>
        <dbReference type="SAM" id="SignalP"/>
    </source>
</evidence>
<feature type="compositionally biased region" description="Polar residues" evidence="1">
    <location>
        <begin position="33"/>
        <end position="52"/>
    </location>
</feature>
<dbReference type="RefSeq" id="WP_025706000.1">
    <property type="nucleotide sequence ID" value="NZ_CP009287.1"/>
</dbReference>
<keyword evidence="5" id="KW-1185">Reference proteome</keyword>
<gene>
    <name evidence="4" type="ORF">PGRAT_12330</name>
</gene>
<dbReference type="Pfam" id="PF01547">
    <property type="entry name" value="SBP_bac_1"/>
    <property type="match status" value="1"/>
</dbReference>
<dbReference type="HOGENOM" id="CLU_037301_0_0_9"/>
<dbReference type="PANTHER" id="PTHR43649:SF17">
    <property type="entry name" value="ABC TRANSPORTER SOLUTE BINDING PROTEIN-SUGAR TRANSPORT"/>
    <property type="match status" value="1"/>
</dbReference>
<accession>A0A089M3F5</accession>
<proteinExistence type="predicted"/>
<evidence type="ECO:0000313" key="4">
    <source>
        <dbReference type="EMBL" id="AIQ68311.1"/>
    </source>
</evidence>
<sequence>MGKIKKRWTLLVSLSMLASLLSGCGGSNNNAAEKNNSDASGGNASPSASEATASKEPLKKVKLTWYLVGDTHKDMDKVMAEWNKMLEKDLNTTVDLKFTTWNDWQTKYNLLLTSGEKIDMIFASSWADFYKLSKQGAFLDLTKLLPEYAPVTWGNVPKDDWGSVTVGGGIYAVPNTNPEYTPSGYVYREDWRKELGLPEFTDLNSIEAYMDAVKTKKHVTPINGLVYDNVNVLFKSWNDFQMIGGNELIAATSYDTPRDIQIVPFTDKYEAWVKKMKEWADKGYWNKNSLSSKQEAGDFIKTGQGAIYWRNPSSAGGFINEVKAKKLNMEIGYFPFTRFHNYVMPTLPSSNAMAVPKSSENPERSLMVLDKLRNDPVYFDLMTYGIEGKHWAKGKDAKTIVIPAPGVDLNETPRFDIASWGWRYEPNMLKEEGGWDGLDKLKEEFKPISKPDIFGPIYMDYDPVKTELAAVNQVFEQYGKPLMLGLIPDVDASLKTYRDKLKKAGIEKLLTYVKEQSNQYFDEKGIK</sequence>
<dbReference type="EMBL" id="CP009287">
    <property type="protein sequence ID" value="AIQ68311.1"/>
    <property type="molecule type" value="Genomic_DNA"/>
</dbReference>
<organism evidence="4 5">
    <name type="scientific">Paenibacillus graminis</name>
    <dbReference type="NCBI Taxonomy" id="189425"/>
    <lineage>
        <taxon>Bacteria</taxon>
        <taxon>Bacillati</taxon>
        <taxon>Bacillota</taxon>
        <taxon>Bacilli</taxon>
        <taxon>Bacillales</taxon>
        <taxon>Paenibacillaceae</taxon>
        <taxon>Paenibacillus</taxon>
    </lineage>
</organism>
<dbReference type="Pfam" id="PF12010">
    <property type="entry name" value="DUF3502"/>
    <property type="match status" value="1"/>
</dbReference>
<dbReference type="InterPro" id="IPR006059">
    <property type="entry name" value="SBP"/>
</dbReference>